<keyword evidence="2" id="KW-1185">Reference proteome</keyword>
<organism evidence="1 2">
    <name type="scientific">Mycteria americana</name>
    <name type="common">Wood stork</name>
    <dbReference type="NCBI Taxonomy" id="33587"/>
    <lineage>
        <taxon>Eukaryota</taxon>
        <taxon>Metazoa</taxon>
        <taxon>Chordata</taxon>
        <taxon>Craniata</taxon>
        <taxon>Vertebrata</taxon>
        <taxon>Euteleostomi</taxon>
        <taxon>Archelosauria</taxon>
        <taxon>Archosauria</taxon>
        <taxon>Dinosauria</taxon>
        <taxon>Saurischia</taxon>
        <taxon>Theropoda</taxon>
        <taxon>Coelurosauria</taxon>
        <taxon>Aves</taxon>
        <taxon>Neognathae</taxon>
        <taxon>Neoaves</taxon>
        <taxon>Aequornithes</taxon>
        <taxon>Ciconiiformes</taxon>
        <taxon>Ciconiidae</taxon>
        <taxon>Mycteria</taxon>
    </lineage>
</organism>
<protein>
    <recommendedName>
        <fullName evidence="3">Reverse transcriptase/retrotransposon-derived protein RNase H-like domain-containing protein</fullName>
    </recommendedName>
</protein>
<accession>A0AAN7SHM9</accession>
<dbReference type="Proteomes" id="UP001333110">
    <property type="component" value="Unassembled WGS sequence"/>
</dbReference>
<evidence type="ECO:0008006" key="3">
    <source>
        <dbReference type="Google" id="ProtNLM"/>
    </source>
</evidence>
<reference evidence="1 2" key="1">
    <citation type="journal article" date="2023" name="J. Hered.">
        <title>Chromosome-level genome of the wood stork (Mycteria americana) provides insight into avian chromosome evolution.</title>
        <authorList>
            <person name="Flamio R. Jr."/>
            <person name="Ramstad K.M."/>
        </authorList>
    </citation>
    <scope>NUCLEOTIDE SEQUENCE [LARGE SCALE GENOMIC DNA]</scope>
    <source>
        <strain evidence="1">JAX WOST 10</strain>
    </source>
</reference>
<dbReference type="AlphaFoldDB" id="A0AAN7SHM9"/>
<comment type="caution">
    <text evidence="1">The sequence shown here is derived from an EMBL/GenBank/DDBJ whole genome shotgun (WGS) entry which is preliminary data.</text>
</comment>
<gene>
    <name evidence="1" type="ORF">QYF61_027527</name>
</gene>
<name>A0AAN7SHM9_MYCAM</name>
<sequence length="348" mass="39034">MIFPGTEVRLTGRRGEESGRQRRLKQKSLSTSAFSSSVDTRSPFLFIRGEALLVILCIPSQVQLQLHLGLPDPVPTQPGSVPILFPACLDSAMLVSSLPCLISYIWGLRALALMESILKDLPALFCSLVPEDQFPGELEFYFPKIQGPDYTPRLPHIPQDCELHQCPRLPPILTSRISSLALVTIRSSIASPWVGVSITWVKKLSSMHSMSVLNCLQLTVLLFQHMESPTTMTHLFFLVEVVVIQMFKGRVTSTHHATDATWSKWVALTTQRAGIRNPSHPGILEIIMDWPEGKDFRISPEEEVMCAKEAPLYNKLPENEKQYAIFTDGSCHIVGKHRRWKAAVWSPI</sequence>
<proteinExistence type="predicted"/>
<evidence type="ECO:0000313" key="1">
    <source>
        <dbReference type="EMBL" id="KAK4828558.1"/>
    </source>
</evidence>
<dbReference type="EMBL" id="JAUNZN010000002">
    <property type="protein sequence ID" value="KAK4828558.1"/>
    <property type="molecule type" value="Genomic_DNA"/>
</dbReference>
<evidence type="ECO:0000313" key="2">
    <source>
        <dbReference type="Proteomes" id="UP001333110"/>
    </source>
</evidence>